<evidence type="ECO:0000256" key="1">
    <source>
        <dbReference type="SAM" id="MobiDB-lite"/>
    </source>
</evidence>
<name>A0A0G1U5D6_9BACT</name>
<comment type="caution">
    <text evidence="2">The sequence shown here is derived from an EMBL/GenBank/DDBJ whole genome shotgun (WGS) entry which is preliminary data.</text>
</comment>
<evidence type="ECO:0000313" key="3">
    <source>
        <dbReference type="Proteomes" id="UP000033860"/>
    </source>
</evidence>
<sequence length="90" mass="10052">MKYHKGYQLSVSSYDGGAKILHIARDASGVVRFREPSQEKLTRAIDRLLAAKKKAQKKAAKLASKKTAKKPSKIAKGKTNKPARKKRFWG</sequence>
<protein>
    <submittedName>
        <fullName evidence="2">Uncharacterized protein</fullName>
    </submittedName>
</protein>
<feature type="region of interest" description="Disordered" evidence="1">
    <location>
        <begin position="57"/>
        <end position="90"/>
    </location>
</feature>
<dbReference type="Proteomes" id="UP000033860">
    <property type="component" value="Unassembled WGS sequence"/>
</dbReference>
<accession>A0A0G1U5D6</accession>
<organism evidence="2 3">
    <name type="scientific">Candidatus Beckwithbacteria bacterium GW2011_GWB1_47_15</name>
    <dbReference type="NCBI Taxonomy" id="1618371"/>
    <lineage>
        <taxon>Bacteria</taxon>
        <taxon>Candidatus Beckwithiibacteriota</taxon>
    </lineage>
</organism>
<reference evidence="2 3" key="1">
    <citation type="journal article" date="2015" name="Nature">
        <title>rRNA introns, odd ribosomes, and small enigmatic genomes across a large radiation of phyla.</title>
        <authorList>
            <person name="Brown C.T."/>
            <person name="Hug L.A."/>
            <person name="Thomas B.C."/>
            <person name="Sharon I."/>
            <person name="Castelle C.J."/>
            <person name="Singh A."/>
            <person name="Wilkins M.J."/>
            <person name="Williams K.H."/>
            <person name="Banfield J.F."/>
        </authorList>
    </citation>
    <scope>NUCLEOTIDE SEQUENCE [LARGE SCALE GENOMIC DNA]</scope>
</reference>
<proteinExistence type="predicted"/>
<gene>
    <name evidence="2" type="ORF">UX85_C0003G0192</name>
</gene>
<dbReference type="EMBL" id="LCNT01000003">
    <property type="protein sequence ID" value="KKU61533.1"/>
    <property type="molecule type" value="Genomic_DNA"/>
</dbReference>
<dbReference type="AlphaFoldDB" id="A0A0G1U5D6"/>
<evidence type="ECO:0000313" key="2">
    <source>
        <dbReference type="EMBL" id="KKU61533.1"/>
    </source>
</evidence>